<dbReference type="OrthoDB" id="6315383at2"/>
<dbReference type="Proteomes" id="UP000287527">
    <property type="component" value="Unassembled WGS sequence"/>
</dbReference>
<gene>
    <name evidence="1" type="ORF">EPI11_17680</name>
</gene>
<keyword evidence="2" id="KW-1185">Reference proteome</keyword>
<dbReference type="EMBL" id="SBII01000016">
    <property type="protein sequence ID" value="RWW91873.1"/>
    <property type="molecule type" value="Genomic_DNA"/>
</dbReference>
<evidence type="ECO:0000313" key="2">
    <source>
        <dbReference type="Proteomes" id="UP000287527"/>
    </source>
</evidence>
<reference evidence="1 2" key="1">
    <citation type="submission" date="2019-01" db="EMBL/GenBank/DDBJ databases">
        <title>Flavobacterium sp. nov.,isolated from freshwater.</title>
        <authorList>
            <person name="Zhang R."/>
            <person name="Du Z.-J."/>
        </authorList>
    </citation>
    <scope>NUCLEOTIDE SEQUENCE [LARGE SCALE GENOMIC DNA]</scope>
    <source>
        <strain evidence="1 2">1E403</strain>
    </source>
</reference>
<name>A0A444GLM3_9FLAO</name>
<organism evidence="1 2">
    <name type="scientific">Flavobacterium cerinum</name>
    <dbReference type="NCBI Taxonomy" id="2502784"/>
    <lineage>
        <taxon>Bacteria</taxon>
        <taxon>Pseudomonadati</taxon>
        <taxon>Bacteroidota</taxon>
        <taxon>Flavobacteriia</taxon>
        <taxon>Flavobacteriales</taxon>
        <taxon>Flavobacteriaceae</taxon>
        <taxon>Flavobacterium</taxon>
    </lineage>
</organism>
<accession>A0A444GLM3</accession>
<comment type="caution">
    <text evidence="1">The sequence shown here is derived from an EMBL/GenBank/DDBJ whole genome shotgun (WGS) entry which is preliminary data.</text>
</comment>
<protein>
    <submittedName>
        <fullName evidence="1">Uncharacterized protein</fullName>
    </submittedName>
</protein>
<dbReference type="AlphaFoldDB" id="A0A444GLM3"/>
<evidence type="ECO:0000313" key="1">
    <source>
        <dbReference type="EMBL" id="RWW91873.1"/>
    </source>
</evidence>
<sequence length="144" mass="16826">MATDINIIFGWFATGKEPTQEQFRQTFLSFYHKNETIPLAKVFKLIELLDAKAEKEQFDGHLIDPNAHQAEFEKLKNPCRFMTISVNEDIGQLQHDNLKNVEFNGIAFQNQFLTDGFTLDPETGILKGWEFEKDIKYLIYYTIQ</sequence>
<dbReference type="RefSeq" id="WP_128391325.1">
    <property type="nucleotide sequence ID" value="NZ_SBII01000016.1"/>
</dbReference>
<proteinExistence type="predicted"/>